<accession>A0A0F9CF46</accession>
<dbReference type="GO" id="GO:0008237">
    <property type="term" value="F:metallopeptidase activity"/>
    <property type="evidence" value="ECO:0007669"/>
    <property type="project" value="InterPro"/>
</dbReference>
<proteinExistence type="predicted"/>
<dbReference type="EMBL" id="LAZR01036362">
    <property type="protein sequence ID" value="KKL25052.1"/>
    <property type="molecule type" value="Genomic_DNA"/>
</dbReference>
<dbReference type="AlphaFoldDB" id="A0A0F9CF46"/>
<dbReference type="InterPro" id="IPR024079">
    <property type="entry name" value="MetalloPept_cat_dom_sf"/>
</dbReference>
<dbReference type="SUPFAM" id="SSF55486">
    <property type="entry name" value="Metalloproteases ('zincins'), catalytic domain"/>
    <property type="match status" value="1"/>
</dbReference>
<sequence>MRKLLLIILLAISGCTRIAHIDEAGDIVIDRPDLYSATAKMHEDHHLLGLYHCWNNKCVMYFMDKGSVVLCPKCKSKLRTTTSGWLDRITK</sequence>
<reference evidence="1" key="1">
    <citation type="journal article" date="2015" name="Nature">
        <title>Complex archaea that bridge the gap between prokaryotes and eukaryotes.</title>
        <authorList>
            <person name="Spang A."/>
            <person name="Saw J.H."/>
            <person name="Jorgensen S.L."/>
            <person name="Zaremba-Niedzwiedzka K."/>
            <person name="Martijn J."/>
            <person name="Lind A.E."/>
            <person name="van Eijk R."/>
            <person name="Schleper C."/>
            <person name="Guy L."/>
            <person name="Ettema T.J."/>
        </authorList>
    </citation>
    <scope>NUCLEOTIDE SEQUENCE</scope>
</reference>
<name>A0A0F9CF46_9ZZZZ</name>
<protein>
    <submittedName>
        <fullName evidence="1">Uncharacterized protein</fullName>
    </submittedName>
</protein>
<gene>
    <name evidence="1" type="ORF">LCGC14_2409190</name>
</gene>
<organism evidence="1">
    <name type="scientific">marine sediment metagenome</name>
    <dbReference type="NCBI Taxonomy" id="412755"/>
    <lineage>
        <taxon>unclassified sequences</taxon>
        <taxon>metagenomes</taxon>
        <taxon>ecological metagenomes</taxon>
    </lineage>
</organism>
<dbReference type="Gene3D" id="3.40.390.10">
    <property type="entry name" value="Collagenase (Catalytic Domain)"/>
    <property type="match status" value="1"/>
</dbReference>
<evidence type="ECO:0000313" key="1">
    <source>
        <dbReference type="EMBL" id="KKL25052.1"/>
    </source>
</evidence>
<dbReference type="PROSITE" id="PS51257">
    <property type="entry name" value="PROKAR_LIPOPROTEIN"/>
    <property type="match status" value="1"/>
</dbReference>
<comment type="caution">
    <text evidence="1">The sequence shown here is derived from an EMBL/GenBank/DDBJ whole genome shotgun (WGS) entry which is preliminary data.</text>
</comment>